<dbReference type="Gene3D" id="3.10.420.10">
    <property type="entry name" value="SecB-like"/>
    <property type="match status" value="1"/>
</dbReference>
<evidence type="ECO:0000256" key="2">
    <source>
        <dbReference type="ARBA" id="ARBA00022448"/>
    </source>
</evidence>
<evidence type="ECO:0000313" key="5">
    <source>
        <dbReference type="EMBL" id="MQM29617.1"/>
    </source>
</evidence>
<proteinExistence type="inferred from homology"/>
<dbReference type="AlphaFoldDB" id="A0A6A7RPY5"/>
<protein>
    <recommendedName>
        <fullName evidence="7">Preprotein translocase subunit SecB</fullName>
    </recommendedName>
</protein>
<keyword evidence="2" id="KW-0813">Transport</keyword>
<dbReference type="SUPFAM" id="SSF54611">
    <property type="entry name" value="SecB-like"/>
    <property type="match status" value="1"/>
</dbReference>
<dbReference type="InterPro" id="IPR003708">
    <property type="entry name" value="SecB"/>
</dbReference>
<evidence type="ECO:0000313" key="6">
    <source>
        <dbReference type="Proteomes" id="UP000342300"/>
    </source>
</evidence>
<dbReference type="Pfam" id="PF02556">
    <property type="entry name" value="SecB"/>
    <property type="match status" value="1"/>
</dbReference>
<dbReference type="GO" id="GO:0051082">
    <property type="term" value="F:unfolded protein binding"/>
    <property type="evidence" value="ECO:0007669"/>
    <property type="project" value="InterPro"/>
</dbReference>
<evidence type="ECO:0000256" key="4">
    <source>
        <dbReference type="ARBA" id="ARBA00023010"/>
    </source>
</evidence>
<evidence type="ECO:0000256" key="3">
    <source>
        <dbReference type="ARBA" id="ARBA00022927"/>
    </source>
</evidence>
<gene>
    <name evidence="5" type="ORF">CRU78_03325</name>
</gene>
<keyword evidence="4" id="KW-0811">Translocation</keyword>
<name>A0A6A7RPY5_9PROT</name>
<evidence type="ECO:0008006" key="7">
    <source>
        <dbReference type="Google" id="ProtNLM"/>
    </source>
</evidence>
<dbReference type="Proteomes" id="UP000342300">
    <property type="component" value="Unassembled WGS sequence"/>
</dbReference>
<comment type="caution">
    <text evidence="5">The sequence shown here is derived from an EMBL/GenBank/DDBJ whole genome shotgun (WGS) entry which is preliminary data.</text>
</comment>
<dbReference type="GO" id="GO:0015031">
    <property type="term" value="P:protein transport"/>
    <property type="evidence" value="ECO:0007669"/>
    <property type="project" value="UniProtKB-KW"/>
</dbReference>
<dbReference type="EMBL" id="PDHS01000071">
    <property type="protein sequence ID" value="MQM29617.1"/>
    <property type="molecule type" value="Genomic_DNA"/>
</dbReference>
<keyword evidence="3" id="KW-0653">Protein transport</keyword>
<dbReference type="GO" id="GO:0051262">
    <property type="term" value="P:protein tetramerization"/>
    <property type="evidence" value="ECO:0007669"/>
    <property type="project" value="InterPro"/>
</dbReference>
<evidence type="ECO:0000256" key="1">
    <source>
        <dbReference type="ARBA" id="ARBA00009990"/>
    </source>
</evidence>
<organism evidence="5 6">
    <name type="scientific">Candidatus Accumulibacter phosphatis</name>
    <dbReference type="NCBI Taxonomy" id="327160"/>
    <lineage>
        <taxon>Bacteria</taxon>
        <taxon>Pseudomonadati</taxon>
        <taxon>Pseudomonadota</taxon>
        <taxon>Betaproteobacteria</taxon>
        <taxon>Candidatus Accumulibacter</taxon>
    </lineage>
</organism>
<dbReference type="InterPro" id="IPR035958">
    <property type="entry name" value="SecB-like_sf"/>
</dbReference>
<sequence>MQPSPIQLKNMSYLGIKVWPRYGAEEASTDPFDFNGVIIGEGVEVAVLPEGAKDTIYAVRLHIKIANEEGAPAPYDLDIEVAGIFEISDKVTPDERENMITINGCAVLYSAIRDQVLTLTSRSSLGPLMLPTVNFLDHKKFEHASPAAPPLE</sequence>
<reference evidence="5 6" key="1">
    <citation type="submission" date="2017-09" db="EMBL/GenBank/DDBJ databases">
        <title>Metagenomic Analysis Reveals Denitrifying Candidatus Accumulibacter and Flanking Population as a Source of N2O.</title>
        <authorList>
            <person name="Gao H."/>
            <person name="Mao Y."/>
            <person name="Zhao X."/>
            <person name="Liu W.-T."/>
            <person name="Zhang T."/>
            <person name="Wells G."/>
        </authorList>
    </citation>
    <scope>NUCLEOTIDE SEQUENCE [LARGE SCALE GENOMIC DNA]</scope>
    <source>
        <strain evidence="5">CANDO_2_IC</strain>
    </source>
</reference>
<accession>A0A6A7RPY5</accession>
<comment type="similarity">
    <text evidence="1">Belongs to the SecB family.</text>
</comment>